<dbReference type="AlphaFoldDB" id="X0UNQ3"/>
<accession>X0UNQ3</accession>
<gene>
    <name evidence="1" type="ORF">S01H1_42507</name>
</gene>
<comment type="caution">
    <text evidence="1">The sequence shown here is derived from an EMBL/GenBank/DDBJ whole genome shotgun (WGS) entry which is preliminary data.</text>
</comment>
<evidence type="ECO:0000313" key="1">
    <source>
        <dbReference type="EMBL" id="GAG07310.1"/>
    </source>
</evidence>
<reference evidence="1" key="1">
    <citation type="journal article" date="2014" name="Front. Microbiol.">
        <title>High frequency of phylogenetically diverse reductive dehalogenase-homologous genes in deep subseafloor sedimentary metagenomes.</title>
        <authorList>
            <person name="Kawai M."/>
            <person name="Futagami T."/>
            <person name="Toyoda A."/>
            <person name="Takaki Y."/>
            <person name="Nishi S."/>
            <person name="Hori S."/>
            <person name="Arai W."/>
            <person name="Tsubouchi T."/>
            <person name="Morono Y."/>
            <person name="Uchiyama I."/>
            <person name="Ito T."/>
            <person name="Fujiyama A."/>
            <person name="Inagaki F."/>
            <person name="Takami H."/>
        </authorList>
    </citation>
    <scope>NUCLEOTIDE SEQUENCE</scope>
    <source>
        <strain evidence="1">Expedition CK06-06</strain>
    </source>
</reference>
<proteinExistence type="predicted"/>
<name>X0UNQ3_9ZZZZ</name>
<organism evidence="1">
    <name type="scientific">marine sediment metagenome</name>
    <dbReference type="NCBI Taxonomy" id="412755"/>
    <lineage>
        <taxon>unclassified sequences</taxon>
        <taxon>metagenomes</taxon>
        <taxon>ecological metagenomes</taxon>
    </lineage>
</organism>
<sequence>APFHYLGERWALRLAGRRLRRQGWARDLYGVDPSPASFSEVYQASGLYKMTIARARRLIVASGLLSVDLSTRYLPLNPARWPVVGEVLTWHVQFLLVKLIQQDLEGQSVK</sequence>
<dbReference type="EMBL" id="BARS01027036">
    <property type="protein sequence ID" value="GAG07310.1"/>
    <property type="molecule type" value="Genomic_DNA"/>
</dbReference>
<protein>
    <submittedName>
        <fullName evidence="1">Uncharacterized protein</fullName>
    </submittedName>
</protein>
<feature type="non-terminal residue" evidence="1">
    <location>
        <position position="1"/>
    </location>
</feature>